<organism evidence="2 3">
    <name type="scientific">Pisum sativum</name>
    <name type="common">Garden pea</name>
    <name type="synonym">Lathyrus oleraceus</name>
    <dbReference type="NCBI Taxonomy" id="3888"/>
    <lineage>
        <taxon>Eukaryota</taxon>
        <taxon>Viridiplantae</taxon>
        <taxon>Streptophyta</taxon>
        <taxon>Embryophyta</taxon>
        <taxon>Tracheophyta</taxon>
        <taxon>Spermatophyta</taxon>
        <taxon>Magnoliopsida</taxon>
        <taxon>eudicotyledons</taxon>
        <taxon>Gunneridae</taxon>
        <taxon>Pentapetalae</taxon>
        <taxon>rosids</taxon>
        <taxon>fabids</taxon>
        <taxon>Fabales</taxon>
        <taxon>Fabaceae</taxon>
        <taxon>Papilionoideae</taxon>
        <taxon>50 kb inversion clade</taxon>
        <taxon>NPAAA clade</taxon>
        <taxon>Hologalegina</taxon>
        <taxon>IRL clade</taxon>
        <taxon>Fabeae</taxon>
        <taxon>Lathyrus</taxon>
    </lineage>
</organism>
<evidence type="ECO:0000313" key="3">
    <source>
        <dbReference type="Proteomes" id="UP001058974"/>
    </source>
</evidence>
<reference evidence="2 3" key="1">
    <citation type="journal article" date="2022" name="Nat. Genet.">
        <title>Improved pea reference genome and pan-genome highlight genomic features and evolutionary characteristics.</title>
        <authorList>
            <person name="Yang T."/>
            <person name="Liu R."/>
            <person name="Luo Y."/>
            <person name="Hu S."/>
            <person name="Wang D."/>
            <person name="Wang C."/>
            <person name="Pandey M.K."/>
            <person name="Ge S."/>
            <person name="Xu Q."/>
            <person name="Li N."/>
            <person name="Li G."/>
            <person name="Huang Y."/>
            <person name="Saxena R.K."/>
            <person name="Ji Y."/>
            <person name="Li M."/>
            <person name="Yan X."/>
            <person name="He Y."/>
            <person name="Liu Y."/>
            <person name="Wang X."/>
            <person name="Xiang C."/>
            <person name="Varshney R.K."/>
            <person name="Ding H."/>
            <person name="Gao S."/>
            <person name="Zong X."/>
        </authorList>
    </citation>
    <scope>NUCLEOTIDE SEQUENCE [LARGE SCALE GENOMIC DNA]</scope>
    <source>
        <strain evidence="2 3">cv. Zhongwan 6</strain>
    </source>
</reference>
<sequence length="129" mass="13687">MRDQETDREGNGLSTIGGPSLQLSRSRSSRLSCLGYGIPSLVGGFSLKVIKYGAGSSLSTSSDRTLRPCPKRPAYPACAFGAPHSSNHLLVIACSHSPKKGEMMELPAPVHVTNRTSLGPEFCESPNLD</sequence>
<gene>
    <name evidence="2" type="ORF">KIW84_012949</name>
</gene>
<dbReference type="AlphaFoldDB" id="A0A9D5BIS9"/>
<name>A0A9D5BIS9_PEA</name>
<comment type="caution">
    <text evidence="2">The sequence shown here is derived from an EMBL/GenBank/DDBJ whole genome shotgun (WGS) entry which is preliminary data.</text>
</comment>
<dbReference type="EMBL" id="JAMSHJ010000001">
    <property type="protein sequence ID" value="KAI5444509.1"/>
    <property type="molecule type" value="Genomic_DNA"/>
</dbReference>
<keyword evidence="3" id="KW-1185">Reference proteome</keyword>
<dbReference type="Proteomes" id="UP001058974">
    <property type="component" value="Chromosome 1"/>
</dbReference>
<proteinExistence type="predicted"/>
<evidence type="ECO:0000256" key="1">
    <source>
        <dbReference type="SAM" id="MobiDB-lite"/>
    </source>
</evidence>
<accession>A0A9D5BIS9</accession>
<evidence type="ECO:0000313" key="2">
    <source>
        <dbReference type="EMBL" id="KAI5444509.1"/>
    </source>
</evidence>
<protein>
    <submittedName>
        <fullName evidence="2">Uncharacterized protein</fullName>
    </submittedName>
</protein>
<feature type="region of interest" description="Disordered" evidence="1">
    <location>
        <begin position="1"/>
        <end position="23"/>
    </location>
</feature>
<feature type="compositionally biased region" description="Basic and acidic residues" evidence="1">
    <location>
        <begin position="1"/>
        <end position="10"/>
    </location>
</feature>
<dbReference type="Gramene" id="Psat01G0294900-T1">
    <property type="protein sequence ID" value="KAI5444509.1"/>
    <property type="gene ID" value="KIW84_012949"/>
</dbReference>